<organism evidence="2 3">
    <name type="scientific">Sulfuriroseicoccus oceanibius</name>
    <dbReference type="NCBI Taxonomy" id="2707525"/>
    <lineage>
        <taxon>Bacteria</taxon>
        <taxon>Pseudomonadati</taxon>
        <taxon>Verrucomicrobiota</taxon>
        <taxon>Verrucomicrobiia</taxon>
        <taxon>Verrucomicrobiales</taxon>
        <taxon>Verrucomicrobiaceae</taxon>
        <taxon>Sulfuriroseicoccus</taxon>
    </lineage>
</organism>
<protein>
    <submittedName>
        <fullName evidence="2">PD-(D/E)XK nuclease family protein</fullName>
    </submittedName>
</protein>
<dbReference type="Pfam" id="PF12705">
    <property type="entry name" value="PDDEXK_1"/>
    <property type="match status" value="1"/>
</dbReference>
<dbReference type="RefSeq" id="WP_164361842.1">
    <property type="nucleotide sequence ID" value="NZ_CP066776.1"/>
</dbReference>
<evidence type="ECO:0000313" key="2">
    <source>
        <dbReference type="EMBL" id="QQL43840.1"/>
    </source>
</evidence>
<sequence>MDETVVVVPTANSGRRLRQALAERAASGSSGALFPPRVVTPESFFRPTAPNVATRGELLVAWANVLRSVPDGAADTLFPETDTKRTFAWAMRAAKPLVTTCEAVAEADHDLAEVAELSDEPQRWQQLAALEQAVADYLAERGKLLPSTAKRETARAAVVPDGVTHMVIAGVADPVPLAVRAWSALSVPVHVLVHASESLADHFDVWGRPVADLWKSRVIDLPGGNASISLSASAEATAAAMVSDFAESGAASDQCAVGICDGDLTISVRDQLAAGGWRGFDPNGRPIAASGLVAWLGLWRELFGPRPSFDMASVLLKAPESLAVTGRGVSCSLGRQLDKLHEQAIPDTVGRALSVLHQMPDEMAERFDLAQPALSALRDQLAELNRKGTAAGMLKLVESLTAGSYDDGHDGGALEAVLGALDECAALEANGELSGGRELMDLVTELIRSARVPDASDDVVIDLQGWLELGYESAPHLALVGMHEGCVPENLNEDAFLPESLRRKLGLRDRDQRMARDGYLLSAMAASRSGEGRSLRCYLSKTAPNGDPRTPSRLMMRCADHELAERVRHCFAEAADEGKVIPEWQRGDWLLNVPLLENPYADGTRGFSPSALRGYLSCPFRFYLERVVKMSRAEAAKRELDAGQFGTLVHEVLEDFGREPAIRDSVDAEEIAAWLVARLDAIAQRNYSEAMTLPVMVQVASARERLRSFATIQAEQREAGWQIVDVEVRVKDWALDGVPINMTIDRIDRNSDGAYRVVDYKTSAKAKKPEGVHVAKSKGERVAMADLMEDEKGTPLEWQDLQLPMYVAYVAKTQGVSSVDVTAAYCNLGDSESSTGFEEWPISLEQMQSAMEWMQGAVARIRQGVFWPPSEAAAKLHYDEFGALAPDGFENAVPAAVVAALSGEEVAR</sequence>
<feature type="domain" description="PD-(D/E)XK endonuclease-like" evidence="1">
    <location>
        <begin position="607"/>
        <end position="869"/>
    </location>
</feature>
<dbReference type="InterPro" id="IPR038726">
    <property type="entry name" value="PDDEXK_AddAB-type"/>
</dbReference>
<name>A0A6B3LAG4_9BACT</name>
<accession>A0A6B3LAG4</accession>
<dbReference type="AlphaFoldDB" id="A0A6B3LAG4"/>
<dbReference type="Proteomes" id="UP000475117">
    <property type="component" value="Chromosome"/>
</dbReference>
<dbReference type="EMBL" id="CP066776">
    <property type="protein sequence ID" value="QQL43840.1"/>
    <property type="molecule type" value="Genomic_DNA"/>
</dbReference>
<keyword evidence="3" id="KW-1185">Reference proteome</keyword>
<proteinExistence type="predicted"/>
<gene>
    <name evidence="2" type="ORF">G3M56_008005</name>
</gene>
<reference evidence="2 3" key="1">
    <citation type="submission" date="2020-12" db="EMBL/GenBank/DDBJ databases">
        <title>Sulforoseuscoccus oceanibium gen. nov., sp. nov., a representative of the phylum Verrucomicrobia with special cytoplasmic membrane, and proposal of Sulforoseuscoccusaceae fam. nov.</title>
        <authorList>
            <person name="Xi F."/>
        </authorList>
    </citation>
    <scope>NUCLEOTIDE SEQUENCE [LARGE SCALE GENOMIC DNA]</scope>
    <source>
        <strain evidence="2 3">T37</strain>
    </source>
</reference>
<dbReference type="InterPro" id="IPR011604">
    <property type="entry name" value="PDDEXK-like_dom_sf"/>
</dbReference>
<dbReference type="Gene3D" id="3.90.320.10">
    <property type="match status" value="1"/>
</dbReference>
<evidence type="ECO:0000259" key="1">
    <source>
        <dbReference type="Pfam" id="PF12705"/>
    </source>
</evidence>
<evidence type="ECO:0000313" key="3">
    <source>
        <dbReference type="Proteomes" id="UP000475117"/>
    </source>
</evidence>
<dbReference type="KEGG" id="soa:G3M56_008005"/>